<evidence type="ECO:0000256" key="1">
    <source>
        <dbReference type="ARBA" id="ARBA00004123"/>
    </source>
</evidence>
<feature type="domain" description="PWWP" evidence="6">
    <location>
        <begin position="9"/>
        <end position="64"/>
    </location>
</feature>
<dbReference type="InterPro" id="IPR000313">
    <property type="entry name" value="PWWP_dom"/>
</dbReference>
<protein>
    <submittedName>
        <fullName evidence="8">Hdgf_0 protein</fullName>
    </submittedName>
    <submittedName>
        <fullName evidence="7">Hdgf_1 protein</fullName>
    </submittedName>
    <submittedName>
        <fullName evidence="9">Hdgf_2 protein</fullName>
    </submittedName>
    <submittedName>
        <fullName evidence="11">PC4 and SFRS1-interacting protein</fullName>
    </submittedName>
</protein>
<keyword evidence="4" id="KW-0539">Nucleus</keyword>
<dbReference type="PANTHER" id="PTHR12550">
    <property type="entry name" value="HEPATOMA-DERIVED GROWTH FACTOR-RELATED"/>
    <property type="match status" value="1"/>
</dbReference>
<feature type="region of interest" description="Disordered" evidence="5">
    <location>
        <begin position="211"/>
        <end position="259"/>
    </location>
</feature>
<dbReference type="Proteomes" id="UP000694866">
    <property type="component" value="Unplaced"/>
</dbReference>
<evidence type="ECO:0000256" key="4">
    <source>
        <dbReference type="ARBA" id="ARBA00023242"/>
    </source>
</evidence>
<evidence type="ECO:0000313" key="11">
    <source>
        <dbReference type="RefSeq" id="XP_011310955.1"/>
    </source>
</evidence>
<dbReference type="SUPFAM" id="SSF140576">
    <property type="entry name" value="HIV integrase-binding domain"/>
    <property type="match status" value="1"/>
</dbReference>
<dbReference type="SUPFAM" id="SSF63748">
    <property type="entry name" value="Tudor/PWWP/MBT"/>
    <property type="match status" value="1"/>
</dbReference>
<feature type="compositionally biased region" description="Low complexity" evidence="5">
    <location>
        <begin position="420"/>
        <end position="438"/>
    </location>
</feature>
<dbReference type="EMBL" id="GBYB01002171">
    <property type="protein sequence ID" value="JAG71938.1"/>
    <property type="molecule type" value="Transcribed_RNA"/>
</dbReference>
<proteinExistence type="inferred from homology"/>
<evidence type="ECO:0000313" key="7">
    <source>
        <dbReference type="EMBL" id="JAG71935.1"/>
    </source>
</evidence>
<evidence type="ECO:0000313" key="9">
    <source>
        <dbReference type="EMBL" id="JAG71938.1"/>
    </source>
</evidence>
<feature type="region of interest" description="Disordered" evidence="5">
    <location>
        <begin position="91"/>
        <end position="187"/>
    </location>
</feature>
<dbReference type="SMART" id="SM00293">
    <property type="entry name" value="PWWP"/>
    <property type="match status" value="1"/>
</dbReference>
<evidence type="ECO:0000256" key="2">
    <source>
        <dbReference type="ARBA" id="ARBA00005309"/>
    </source>
</evidence>
<organism evidence="8">
    <name type="scientific">Fopius arisanus</name>
    <dbReference type="NCBI Taxonomy" id="64838"/>
    <lineage>
        <taxon>Eukaryota</taxon>
        <taxon>Metazoa</taxon>
        <taxon>Ecdysozoa</taxon>
        <taxon>Arthropoda</taxon>
        <taxon>Hexapoda</taxon>
        <taxon>Insecta</taxon>
        <taxon>Pterygota</taxon>
        <taxon>Neoptera</taxon>
        <taxon>Endopterygota</taxon>
        <taxon>Hymenoptera</taxon>
        <taxon>Apocrita</taxon>
        <taxon>Ichneumonoidea</taxon>
        <taxon>Braconidae</taxon>
        <taxon>Opiinae</taxon>
        <taxon>Fopius</taxon>
    </lineage>
</organism>
<reference evidence="8" key="1">
    <citation type="submission" date="2015-01" db="EMBL/GenBank/DDBJ databases">
        <title>Transcriptome Assembly of Fopius arisanus.</title>
        <authorList>
            <person name="Geib S."/>
        </authorList>
    </citation>
    <scope>NUCLEOTIDE SEQUENCE</scope>
</reference>
<dbReference type="PANTHER" id="PTHR12550:SF70">
    <property type="entry name" value="JIL-1 ANCHORING AND STABILIZING PROTEIN, ISOFORM A"/>
    <property type="match status" value="1"/>
</dbReference>
<dbReference type="PROSITE" id="PS50812">
    <property type="entry name" value="PWWP"/>
    <property type="match status" value="1"/>
</dbReference>
<keyword evidence="10" id="KW-1185">Reference proteome</keyword>
<accession>A0A9R1TK82</accession>
<evidence type="ECO:0000259" key="6">
    <source>
        <dbReference type="PROSITE" id="PS50812"/>
    </source>
</evidence>
<dbReference type="GO" id="GO:0005634">
    <property type="term" value="C:nucleus"/>
    <property type="evidence" value="ECO:0007669"/>
    <property type="project" value="UniProtKB-SubCell"/>
</dbReference>
<dbReference type="CTD" id="43576"/>
<feature type="region of interest" description="Disordered" evidence="5">
    <location>
        <begin position="405"/>
        <end position="438"/>
    </location>
</feature>
<dbReference type="Pfam" id="PF00855">
    <property type="entry name" value="PWWP"/>
    <property type="match status" value="1"/>
</dbReference>
<dbReference type="RefSeq" id="XP_011310955.1">
    <property type="nucleotide sequence ID" value="XM_011312653.1"/>
</dbReference>
<name>A0A0C9QFJ0_9HYME</name>
<gene>
    <name evidence="8" type="primary">Hdgf_0</name>
    <name evidence="7" type="synonym">Hdgf_1</name>
    <name evidence="9" type="synonym">Hdgf_2</name>
    <name evidence="11" type="synonym">LOC105271242</name>
    <name evidence="7" type="ORF">g.25192</name>
    <name evidence="8" type="ORF">g.25193</name>
    <name evidence="9" type="ORF">g.25195</name>
</gene>
<dbReference type="InterPro" id="IPR036218">
    <property type="entry name" value="HIVI-bd_sf"/>
</dbReference>
<dbReference type="AlphaFoldDB" id="A0A0C9QFJ0"/>
<dbReference type="Pfam" id="PF11467">
    <property type="entry name" value="LEDGF"/>
    <property type="match status" value="1"/>
</dbReference>
<evidence type="ECO:0000256" key="3">
    <source>
        <dbReference type="ARBA" id="ARBA00023054"/>
    </source>
</evidence>
<feature type="compositionally biased region" description="Basic and acidic residues" evidence="5">
    <location>
        <begin position="235"/>
        <end position="253"/>
    </location>
</feature>
<dbReference type="InterPro" id="IPR035441">
    <property type="entry name" value="TFIIS/LEDGF_dom_sf"/>
</dbReference>
<dbReference type="InterPro" id="IPR021567">
    <property type="entry name" value="LEDGF_IBD"/>
</dbReference>
<dbReference type="CDD" id="cd05834">
    <property type="entry name" value="PWWP_HRP"/>
    <property type="match status" value="1"/>
</dbReference>
<dbReference type="Gene3D" id="1.20.930.10">
    <property type="entry name" value="Conserved domain common to transcription factors TFIIS, elongin A, CRSP70"/>
    <property type="match status" value="1"/>
</dbReference>
<dbReference type="KEGG" id="fas:105271242"/>
<comment type="similarity">
    <text evidence="2">Belongs to the HDGF family.</text>
</comment>
<dbReference type="EMBL" id="GBYB01002168">
    <property type="protein sequence ID" value="JAG71935.1"/>
    <property type="molecule type" value="Transcribed_RNA"/>
</dbReference>
<dbReference type="OrthoDB" id="62853at2759"/>
<reference evidence="11" key="2">
    <citation type="submission" date="2025-04" db="UniProtKB">
        <authorList>
            <consortium name="RefSeq"/>
        </authorList>
    </citation>
    <scope>IDENTIFICATION</scope>
    <source>
        <strain evidence="11">USDA-PBARC FA_bdor</strain>
        <tissue evidence="11">Whole organism</tissue>
    </source>
</reference>
<evidence type="ECO:0000256" key="5">
    <source>
        <dbReference type="SAM" id="MobiDB-lite"/>
    </source>
</evidence>
<dbReference type="Gene3D" id="2.30.30.140">
    <property type="match status" value="1"/>
</dbReference>
<evidence type="ECO:0000313" key="8">
    <source>
        <dbReference type="EMBL" id="JAG71936.1"/>
    </source>
</evidence>
<sequence length="438" mass="50113">MKLLKKYSPGDKVFAKVRGYPPWPARVEGVTDANTKNAKYKVFFYGTGETAVCKVEELFLYGENKEKYGKHLKRKIFHEGLQQLERELNNDQEAVETEKETRPSSEVPTAVGLDSDLETGPLVIDEGEKKKQLKRKSLAVPILSQDSPEPKKKRGRAKSWYAADTAKPETNDSVTEDSSKEVVSRSGRKIKPKRFADFSSSDEFDMENFARGRGRSKMDDSQEVPPTPSITRKRGNPDNDKKEEKKAFPKEETPSQQKSKLKWLRMEIQLLQLDAQITSNLGLDRANTEECLEAMDEMLGLSIEPVMLKKHSHIVETVKKLRRYIGNVAEWNLTEDQVLSFKQKAELIRQKAEHIYNKFKTFFIIPESQSFWQTFSDQVELFKEATKHMKEEAVFTLMIDPTLSEIQNQRDDPSNDQIPDTTVDTDQDTSTTTSATSK</sequence>
<dbReference type="EMBL" id="GBYB01002169">
    <property type="protein sequence ID" value="JAG71936.1"/>
    <property type="molecule type" value="Transcribed_RNA"/>
</dbReference>
<evidence type="ECO:0000313" key="10">
    <source>
        <dbReference type="Proteomes" id="UP000694866"/>
    </source>
</evidence>
<comment type="subcellular location">
    <subcellularLocation>
        <location evidence="1">Nucleus</location>
    </subcellularLocation>
</comment>
<accession>A0A0C9QFJ0</accession>
<keyword evidence="3" id="KW-0175">Coiled coil</keyword>
<dbReference type="GeneID" id="105271242"/>